<gene>
    <name evidence="2" type="ORF">BJF93_04275</name>
</gene>
<feature type="region of interest" description="Disordered" evidence="1">
    <location>
        <begin position="369"/>
        <end position="421"/>
    </location>
</feature>
<dbReference type="RefSeq" id="WP_075628482.1">
    <property type="nucleotide sequence ID" value="NZ_FOAM01000004.1"/>
</dbReference>
<dbReference type="EMBL" id="MKIP01000053">
    <property type="protein sequence ID" value="OLP59138.1"/>
    <property type="molecule type" value="Genomic_DNA"/>
</dbReference>
<proteinExistence type="predicted"/>
<reference evidence="2 3" key="1">
    <citation type="submission" date="2016-09" db="EMBL/GenBank/DDBJ databases">
        <title>Rhizobium sp. nov., a novel species isolated from the rice rhizosphere.</title>
        <authorList>
            <person name="Zhao J."/>
            <person name="Zhang X."/>
        </authorList>
    </citation>
    <scope>NUCLEOTIDE SEQUENCE [LARGE SCALE GENOMIC DNA]</scope>
    <source>
        <strain evidence="2 3">1.7048</strain>
    </source>
</reference>
<accession>A0A1Q9AUS4</accession>
<dbReference type="OrthoDB" id="8418607at2"/>
<dbReference type="Proteomes" id="UP000186364">
    <property type="component" value="Unassembled WGS sequence"/>
</dbReference>
<evidence type="ECO:0000313" key="2">
    <source>
        <dbReference type="EMBL" id="OLP59138.1"/>
    </source>
</evidence>
<keyword evidence="3" id="KW-1185">Reference proteome</keyword>
<organism evidence="2 3">
    <name type="scientific">Xaviernesmea oryzae</name>
    <dbReference type="NCBI Taxonomy" id="464029"/>
    <lineage>
        <taxon>Bacteria</taxon>
        <taxon>Pseudomonadati</taxon>
        <taxon>Pseudomonadota</taxon>
        <taxon>Alphaproteobacteria</taxon>
        <taxon>Hyphomicrobiales</taxon>
        <taxon>Rhizobiaceae</taxon>
        <taxon>Rhizobium/Agrobacterium group</taxon>
        <taxon>Xaviernesmea</taxon>
    </lineage>
</organism>
<evidence type="ECO:0000256" key="1">
    <source>
        <dbReference type="SAM" id="MobiDB-lite"/>
    </source>
</evidence>
<comment type="caution">
    <text evidence="2">The sequence shown here is derived from an EMBL/GenBank/DDBJ whole genome shotgun (WGS) entry which is preliminary data.</text>
</comment>
<evidence type="ECO:0000313" key="3">
    <source>
        <dbReference type="Proteomes" id="UP000186364"/>
    </source>
</evidence>
<feature type="region of interest" description="Disordered" evidence="1">
    <location>
        <begin position="324"/>
        <end position="346"/>
    </location>
</feature>
<sequence length="457" mass="48605">MITPLQQSAGLAGTTLLQSILDRKDEQRLEEEKKAKGTSPSQSEAMLEARLAASQSHAVLNDKINAHFFGAQKVESDPLAKLVSRLTRQLNLVRGEGDTDAVFAQKFQDRLQLLDSLTKSEATAKDATVTLARFDITVDGLKSVLDGSNVKPKDQEAWMARLVTDEGISQDSTESDAAYSARIGENLRGIRAKMADGNRDDLAKTSGLDDLGVTFDDLIAAIKNPHGEEAKKITKALDEQARDDKVLTPQVQKALQRMGDIAHPKTKAELLLERDGPKDPTKVEDDSTRAEREADIRAREAGEKLDHVLETQDAVSSLNDAALKARATPKPSDPNATGSGTQPSATVDPVAALATDLLQTLAASVETAKSVDAPDASTTPQPDQDVASSGEPKSDEDREAEQLKMVATAGTPDGPASAGEQKLDVKAIFSVSVDDIGVYDLLKRKVGAAAGANAQAA</sequence>
<protein>
    <submittedName>
        <fullName evidence="2">Uncharacterized protein</fullName>
    </submittedName>
</protein>
<feature type="compositionally biased region" description="Polar residues" evidence="1">
    <location>
        <begin position="334"/>
        <end position="345"/>
    </location>
</feature>
<name>A0A1Q9AUS4_9HYPH</name>
<feature type="region of interest" description="Disordered" evidence="1">
    <location>
        <begin position="264"/>
        <end position="292"/>
    </location>
</feature>
<feature type="compositionally biased region" description="Basic and acidic residues" evidence="1">
    <location>
        <begin position="392"/>
        <end position="402"/>
    </location>
</feature>
<dbReference type="AlphaFoldDB" id="A0A1Q9AUS4"/>